<evidence type="ECO:0000313" key="2">
    <source>
        <dbReference type="EMBL" id="KAA5539736.1"/>
    </source>
</evidence>
<proteinExistence type="predicted"/>
<feature type="region of interest" description="Disordered" evidence="1">
    <location>
        <begin position="1"/>
        <end position="21"/>
    </location>
</feature>
<dbReference type="Proteomes" id="UP000324479">
    <property type="component" value="Unassembled WGS sequence"/>
</dbReference>
<sequence length="440" mass="46294">MKVRHSLHPHRQSERRGRRRRLTVQSLESRNLLASWIAELPSEVQFAAVAQGTNGSDVCLAYVGGQQAGTAKVNSQTTDPSSVALTDFPASMLLEAPFVVTDAAVTELGDLHVVGSALPSAETPVGPIAPARWIDQQAALLPIASDGADSAGVIHAVDSSGRAVGEDDFLPIVIDGEQVSALSLPAEANGGAALDINGERIAGVAGNLPMAWTLVAGDWVAMPLTLSAGDLSGKAMTVSKYGIVGGAVARGEGGADKVGVLWGRDGTILKEFDLPEAAEVTHVVDFYAAVSTPSGTQLFDARTGQLADLDDYLRLVGQLGVDETALDLIDMELSEDGKQVLLLVRSVGEPTGTQYAVSLDIEALPADWQHPWNRYDVSGDGNVSPVDALQIINRLAQVTDPRLPPTGTRMAPYYDVSGDTRISPIDALQVINQIAREINS</sequence>
<dbReference type="SUPFAM" id="SSF63446">
    <property type="entry name" value="Type I dockerin domain"/>
    <property type="match status" value="1"/>
</dbReference>
<reference evidence="2 3" key="1">
    <citation type="submission" date="2019-08" db="EMBL/GenBank/DDBJ databases">
        <authorList>
            <person name="Dhanesh K."/>
            <person name="Kumar G."/>
            <person name="Sasikala C."/>
            <person name="Venkata Ramana C."/>
        </authorList>
    </citation>
    <scope>NUCLEOTIDE SEQUENCE [LARGE SCALE GENOMIC DNA]</scope>
    <source>
        <strain evidence="2 3">JC645</strain>
    </source>
</reference>
<evidence type="ECO:0000256" key="1">
    <source>
        <dbReference type="SAM" id="MobiDB-lite"/>
    </source>
</evidence>
<evidence type="ECO:0000313" key="3">
    <source>
        <dbReference type="Proteomes" id="UP000324479"/>
    </source>
</evidence>
<dbReference type="InterPro" id="IPR002105">
    <property type="entry name" value="Dockerin_1_rpt"/>
</dbReference>
<comment type="caution">
    <text evidence="2">The sequence shown here is derived from an EMBL/GenBank/DDBJ whole genome shotgun (WGS) entry which is preliminary data.</text>
</comment>
<feature type="compositionally biased region" description="Basic residues" evidence="1">
    <location>
        <begin position="1"/>
        <end position="10"/>
    </location>
</feature>
<organism evidence="2 3">
    <name type="scientific">Roseiconus nitratireducens</name>
    <dbReference type="NCBI Taxonomy" id="2605748"/>
    <lineage>
        <taxon>Bacteria</taxon>
        <taxon>Pseudomonadati</taxon>
        <taxon>Planctomycetota</taxon>
        <taxon>Planctomycetia</taxon>
        <taxon>Pirellulales</taxon>
        <taxon>Pirellulaceae</taxon>
        <taxon>Roseiconus</taxon>
    </lineage>
</organism>
<protein>
    <submittedName>
        <fullName evidence="2">Uncharacterized protein</fullName>
    </submittedName>
</protein>
<name>A0A5M6CXR8_9BACT</name>
<accession>A0A5M6CXR8</accession>
<dbReference type="GO" id="GO:0004553">
    <property type="term" value="F:hydrolase activity, hydrolyzing O-glycosyl compounds"/>
    <property type="evidence" value="ECO:0007669"/>
    <property type="project" value="InterPro"/>
</dbReference>
<dbReference type="InterPro" id="IPR036439">
    <property type="entry name" value="Dockerin_dom_sf"/>
</dbReference>
<keyword evidence="3" id="KW-1185">Reference proteome</keyword>
<dbReference type="Pfam" id="PF00404">
    <property type="entry name" value="Dockerin_1"/>
    <property type="match status" value="1"/>
</dbReference>
<dbReference type="GO" id="GO:0000272">
    <property type="term" value="P:polysaccharide catabolic process"/>
    <property type="evidence" value="ECO:0007669"/>
    <property type="project" value="InterPro"/>
</dbReference>
<gene>
    <name evidence="2" type="ORF">FYK55_23340</name>
</gene>
<dbReference type="RefSeq" id="WP_150079046.1">
    <property type="nucleotide sequence ID" value="NZ_VWOX01000017.1"/>
</dbReference>
<dbReference type="AlphaFoldDB" id="A0A5M6CXR8"/>
<dbReference type="EMBL" id="VWOX01000017">
    <property type="protein sequence ID" value="KAA5539736.1"/>
    <property type="molecule type" value="Genomic_DNA"/>
</dbReference>